<organism evidence="1 2">
    <name type="scientific">Marinicella sediminis</name>
    <dbReference type="NCBI Taxonomy" id="1792834"/>
    <lineage>
        <taxon>Bacteria</taxon>
        <taxon>Pseudomonadati</taxon>
        <taxon>Pseudomonadota</taxon>
        <taxon>Gammaproteobacteria</taxon>
        <taxon>Lysobacterales</taxon>
        <taxon>Marinicellaceae</taxon>
        <taxon>Marinicella</taxon>
    </lineage>
</organism>
<name>A0ABV7JB89_9GAMM</name>
<comment type="caution">
    <text evidence="1">The sequence shown here is derived from an EMBL/GenBank/DDBJ whole genome shotgun (WGS) entry which is preliminary data.</text>
</comment>
<accession>A0ABV7JB89</accession>
<dbReference type="EMBL" id="JBHRTS010000004">
    <property type="protein sequence ID" value="MFC3194447.1"/>
    <property type="molecule type" value="Genomic_DNA"/>
</dbReference>
<dbReference type="RefSeq" id="WP_157892773.1">
    <property type="nucleotide sequence ID" value="NZ_JBHRTS010000004.1"/>
</dbReference>
<dbReference type="Proteomes" id="UP001595533">
    <property type="component" value="Unassembled WGS sequence"/>
</dbReference>
<evidence type="ECO:0000313" key="2">
    <source>
        <dbReference type="Proteomes" id="UP001595533"/>
    </source>
</evidence>
<dbReference type="Pfam" id="PF06258">
    <property type="entry name" value="Mito_fiss_Elm1"/>
    <property type="match status" value="1"/>
</dbReference>
<protein>
    <submittedName>
        <fullName evidence="1">ELM1/GtrOC1 family putative glycosyltransferase</fullName>
    </submittedName>
</protein>
<reference evidence="2" key="1">
    <citation type="journal article" date="2019" name="Int. J. Syst. Evol. Microbiol.">
        <title>The Global Catalogue of Microorganisms (GCM) 10K type strain sequencing project: providing services to taxonomists for standard genome sequencing and annotation.</title>
        <authorList>
            <consortium name="The Broad Institute Genomics Platform"/>
            <consortium name="The Broad Institute Genome Sequencing Center for Infectious Disease"/>
            <person name="Wu L."/>
            <person name="Ma J."/>
        </authorList>
    </citation>
    <scope>NUCLEOTIDE SEQUENCE [LARGE SCALE GENOMIC DNA]</scope>
    <source>
        <strain evidence="2">KCTC 42953</strain>
    </source>
</reference>
<dbReference type="InterPro" id="IPR009367">
    <property type="entry name" value="Elm1-like"/>
</dbReference>
<keyword evidence="2" id="KW-1185">Reference proteome</keyword>
<proteinExistence type="predicted"/>
<evidence type="ECO:0000313" key="1">
    <source>
        <dbReference type="EMBL" id="MFC3194447.1"/>
    </source>
</evidence>
<sequence>MNKVNLCWVLSDGRTGHEIQSMTLAQAVSHQVVCHAFKLNQPWLALTPRVLPFFEHGIQWSQRPPDTKSTLPELIITTGRRAAAVGKWMSRLLRSRGHHCQHIQILNPKDKSDQYDLLLVPEHDEYSGDNVISFRGSIHPYTQSWHQKESAADDQFNRYLAILLGDPGVTYWHTGFASEIQHIRHAYPNAPMFFCASPRLPAEYVDSIKRQMQNSDAAWFSPADGTNPYTDLLRSAKKLFVTTDSINMMNECLACAQPKSLLAVGHSHSKRHQRFISHVQPFFNSLTDCLFIPSPPDSIDQVLNHPAFKRIFN</sequence>
<gene>
    <name evidence="1" type="ORF">ACFODZ_09360</name>
</gene>